<sequence>MTKHLDKSDELFISLHYLSEPVDNVRQLVILLRSLPAELQVILSILENTKGVTHIGMKEDLLK</sequence>
<proteinExistence type="predicted"/>
<dbReference type="Proteomes" id="UP001162060">
    <property type="component" value="Unassembled WGS sequence"/>
</dbReference>
<reference evidence="1" key="1">
    <citation type="submission" date="2024-01" db="EMBL/GenBank/DDBJ databases">
        <authorList>
            <person name="Webb A."/>
        </authorList>
    </citation>
    <scope>NUCLEOTIDE SEQUENCE</scope>
    <source>
        <strain evidence="1">Pm1</strain>
    </source>
</reference>
<accession>A0AAV1TB09</accession>
<comment type="caution">
    <text evidence="1">The sequence shown here is derived from an EMBL/GenBank/DDBJ whole genome shotgun (WGS) entry which is preliminary data.</text>
</comment>
<gene>
    <name evidence="1" type="ORF">PM001_LOCUS3742</name>
</gene>
<evidence type="ECO:0000313" key="2">
    <source>
        <dbReference type="Proteomes" id="UP001162060"/>
    </source>
</evidence>
<dbReference type="EMBL" id="CAKLBY020000035">
    <property type="protein sequence ID" value="CAK7908510.1"/>
    <property type="molecule type" value="Genomic_DNA"/>
</dbReference>
<protein>
    <submittedName>
        <fullName evidence="1">Uncharacterized protein</fullName>
    </submittedName>
</protein>
<evidence type="ECO:0000313" key="1">
    <source>
        <dbReference type="EMBL" id="CAK7908510.1"/>
    </source>
</evidence>
<organism evidence="1 2">
    <name type="scientific">Peronospora matthiolae</name>
    <dbReference type="NCBI Taxonomy" id="2874970"/>
    <lineage>
        <taxon>Eukaryota</taxon>
        <taxon>Sar</taxon>
        <taxon>Stramenopiles</taxon>
        <taxon>Oomycota</taxon>
        <taxon>Peronosporomycetes</taxon>
        <taxon>Peronosporales</taxon>
        <taxon>Peronosporaceae</taxon>
        <taxon>Peronospora</taxon>
    </lineage>
</organism>
<dbReference type="AlphaFoldDB" id="A0AAV1TB09"/>
<name>A0AAV1TB09_9STRA</name>